<dbReference type="InterPro" id="IPR011009">
    <property type="entry name" value="Kinase-like_dom_sf"/>
</dbReference>
<dbReference type="InterPro" id="IPR002575">
    <property type="entry name" value="Aminoglycoside_PTrfase"/>
</dbReference>
<dbReference type="GO" id="GO:0016740">
    <property type="term" value="F:transferase activity"/>
    <property type="evidence" value="ECO:0007669"/>
    <property type="project" value="UniProtKB-KW"/>
</dbReference>
<dbReference type="PANTHER" id="PTHR42924:SF3">
    <property type="entry name" value="POLYMERASE_HISTIDINOL PHOSPHATASE N-TERMINAL DOMAIN-CONTAINING PROTEIN"/>
    <property type="match status" value="1"/>
</dbReference>
<dbReference type="PANTHER" id="PTHR42924">
    <property type="entry name" value="EXONUCLEASE"/>
    <property type="match status" value="1"/>
</dbReference>
<dbReference type="GO" id="GO:0035312">
    <property type="term" value="F:5'-3' DNA exonuclease activity"/>
    <property type="evidence" value="ECO:0007669"/>
    <property type="project" value="TreeGrafter"/>
</dbReference>
<dbReference type="Gene3D" id="3.20.20.140">
    <property type="entry name" value="Metal-dependent hydrolases"/>
    <property type="match status" value="1"/>
</dbReference>
<comment type="caution">
    <text evidence="2">The sequence shown here is derived from an EMBL/GenBank/DDBJ whole genome shotgun (WGS) entry which is preliminary data.</text>
</comment>
<gene>
    <name evidence="2" type="ORF">ENQ87_13340</name>
</gene>
<dbReference type="AlphaFoldDB" id="A0A831UFC8"/>
<sequence length="502" mass="56905">MLVEMHCHTAEHSSCSSVSAVELVRQVFTKNLQGIVFTDHHYLWTDDELRDVRRASEVPDHFLVFSGQELWTPELGDLLVYGAPETLPEGTALAEVRDRFPWAALVWAHPYRKGKRPSARELCNPLIDGVEIFNSGHTVRENSLGLQDWHRERFTALAGTDTHGGSYAGLYPTQFDHSVRTIQELALEIRHGRCRPFFKEIPRSGASSQVTEVTIGTKGPDETRERIIIREIANPHKWKSAERAFMIADTIAGHGFDGGTYRVPRPIDEDPESMTLIEQGLRGKSLFDKLLTADAAEGREYVVLAAEWLARLHGCRLRITPAGEFLSREVARLDRYLERFTAIGHRQTRKAREIIEAVKAQEAVIAGMHGETMVQGHGDYHPKNIFLGQDILENRATRFVAAIDFESSHVLPRAFDVGCFLAQFRNQFFPHQHILQRYPEALFVDAYLNNSDAVEPDFLRQVELFRARTNMSIAAYLIKVGMGESEDLWRVLVEAERAIANL</sequence>
<dbReference type="SUPFAM" id="SSF56112">
    <property type="entry name" value="Protein kinase-like (PK-like)"/>
    <property type="match status" value="1"/>
</dbReference>
<dbReference type="Gene3D" id="3.90.1200.10">
    <property type="match status" value="1"/>
</dbReference>
<evidence type="ECO:0000259" key="1">
    <source>
        <dbReference type="Pfam" id="PF01636"/>
    </source>
</evidence>
<dbReference type="InterPro" id="IPR016195">
    <property type="entry name" value="Pol/histidinol_Pase-like"/>
</dbReference>
<proteinExistence type="predicted"/>
<feature type="domain" description="Aminoglycoside phosphotransferase" evidence="1">
    <location>
        <begin position="203"/>
        <end position="431"/>
    </location>
</feature>
<dbReference type="GO" id="GO:0004534">
    <property type="term" value="F:5'-3' RNA exonuclease activity"/>
    <property type="evidence" value="ECO:0007669"/>
    <property type="project" value="TreeGrafter"/>
</dbReference>
<dbReference type="SUPFAM" id="SSF89550">
    <property type="entry name" value="PHP domain-like"/>
    <property type="match status" value="1"/>
</dbReference>
<reference evidence="2" key="1">
    <citation type="journal article" date="2020" name="mSystems">
        <title>Genome- and Community-Level Interaction Insights into Carbon Utilization and Element Cycling Functions of Hydrothermarchaeota in Hydrothermal Sediment.</title>
        <authorList>
            <person name="Zhou Z."/>
            <person name="Liu Y."/>
            <person name="Xu W."/>
            <person name="Pan J."/>
            <person name="Luo Z.H."/>
            <person name="Li M."/>
        </authorList>
    </citation>
    <scope>NUCLEOTIDE SEQUENCE [LARGE SCALE GENOMIC DNA]</scope>
    <source>
        <strain evidence="2">SpSt-349</strain>
    </source>
</reference>
<dbReference type="EMBL" id="DSOV01000058">
    <property type="protein sequence ID" value="HEN43327.1"/>
    <property type="molecule type" value="Genomic_DNA"/>
</dbReference>
<name>A0A831UFC8_GEOME</name>
<dbReference type="InterPro" id="IPR052018">
    <property type="entry name" value="PHP_domain"/>
</dbReference>
<dbReference type="CDD" id="cd07432">
    <property type="entry name" value="PHP_HisPPase"/>
    <property type="match status" value="1"/>
</dbReference>
<evidence type="ECO:0000313" key="2">
    <source>
        <dbReference type="EMBL" id="HEN43327.1"/>
    </source>
</evidence>
<organism evidence="2">
    <name type="scientific">Geobacter metallireducens</name>
    <dbReference type="NCBI Taxonomy" id="28232"/>
    <lineage>
        <taxon>Bacteria</taxon>
        <taxon>Pseudomonadati</taxon>
        <taxon>Thermodesulfobacteriota</taxon>
        <taxon>Desulfuromonadia</taxon>
        <taxon>Geobacterales</taxon>
        <taxon>Geobacteraceae</taxon>
        <taxon>Geobacter</taxon>
    </lineage>
</organism>
<accession>A0A831UFC8</accession>
<keyword evidence="2" id="KW-0808">Transferase</keyword>
<protein>
    <submittedName>
        <fullName evidence="2">Phosphotransferase</fullName>
    </submittedName>
</protein>
<dbReference type="Pfam" id="PF01636">
    <property type="entry name" value="APH"/>
    <property type="match status" value="1"/>
</dbReference>